<dbReference type="CDD" id="cd17535">
    <property type="entry name" value="REC_NarL-like"/>
    <property type="match status" value="1"/>
</dbReference>
<reference evidence="10 11" key="1">
    <citation type="submission" date="2021-05" db="EMBL/GenBank/DDBJ databases">
        <title>Ornithinibacillus massiliensis sp. nov.</title>
        <authorList>
            <person name="Iwaza R."/>
            <person name="Lagier J.-C."/>
            <person name="Raoult D."/>
        </authorList>
    </citation>
    <scope>NUCLEOTIDE SEQUENCE [LARGE SCALE GENOMIC DNA]</scope>
    <source>
        <strain evidence="10 11">Marseille-P3601</strain>
    </source>
</reference>
<dbReference type="InterPro" id="IPR039420">
    <property type="entry name" value="WalR-like"/>
</dbReference>
<comment type="caution">
    <text evidence="10">The sequence shown here is derived from an EMBL/GenBank/DDBJ whole genome shotgun (WGS) entry which is preliminary data.</text>
</comment>
<evidence type="ECO:0000256" key="5">
    <source>
        <dbReference type="ARBA" id="ARBA00023125"/>
    </source>
</evidence>
<dbReference type="Gene3D" id="3.40.50.2300">
    <property type="match status" value="1"/>
</dbReference>
<evidence type="ECO:0000313" key="10">
    <source>
        <dbReference type="EMBL" id="MBS3678767.1"/>
    </source>
</evidence>
<dbReference type="InterPro" id="IPR011006">
    <property type="entry name" value="CheY-like_superfamily"/>
</dbReference>
<keyword evidence="6" id="KW-0804">Transcription</keyword>
<keyword evidence="2 7" id="KW-0597">Phosphoprotein</keyword>
<evidence type="ECO:0000259" key="8">
    <source>
        <dbReference type="PROSITE" id="PS50043"/>
    </source>
</evidence>
<dbReference type="CDD" id="cd06170">
    <property type="entry name" value="LuxR_C_like"/>
    <property type="match status" value="1"/>
</dbReference>
<dbReference type="SUPFAM" id="SSF46894">
    <property type="entry name" value="C-terminal effector domain of the bipartite response regulators"/>
    <property type="match status" value="1"/>
</dbReference>
<evidence type="ECO:0000256" key="4">
    <source>
        <dbReference type="ARBA" id="ARBA00023015"/>
    </source>
</evidence>
<evidence type="ECO:0000259" key="9">
    <source>
        <dbReference type="PROSITE" id="PS50110"/>
    </source>
</evidence>
<gene>
    <name evidence="10" type="ORF">KGF86_00910</name>
</gene>
<dbReference type="PANTHER" id="PTHR43214">
    <property type="entry name" value="TWO-COMPONENT RESPONSE REGULATOR"/>
    <property type="match status" value="1"/>
</dbReference>
<evidence type="ECO:0000256" key="1">
    <source>
        <dbReference type="ARBA" id="ARBA00004496"/>
    </source>
</evidence>
<dbReference type="SMART" id="SM00448">
    <property type="entry name" value="REC"/>
    <property type="match status" value="1"/>
</dbReference>
<sequence>MLRILIVDDHYIVGEGTKTILTKGGDISAHYVSSGAEALALSEEFDIYIIDIHMPVMTGIDLSRELLSINARRKIILYTGFTEQENLYIFTEIGVSGIISKTATKSELIDLIQAVVSGYTIVPLSLFKNKNKLNSESKQHGLTERELIILKEISKGLSNREIADKLFLSDRTVEYRLTKIYRKLGVKSRIEALNIALDNKFFE</sequence>
<accession>A0ABS5MA03</accession>
<dbReference type="InterPro" id="IPR000792">
    <property type="entry name" value="Tscrpt_reg_LuxR_C"/>
</dbReference>
<dbReference type="PRINTS" id="PR00038">
    <property type="entry name" value="HTHLUXR"/>
</dbReference>
<feature type="modified residue" description="4-aspartylphosphate" evidence="7">
    <location>
        <position position="51"/>
    </location>
</feature>
<dbReference type="PANTHER" id="PTHR43214:SF1">
    <property type="entry name" value="TRANSCRIPTIONAL REGULATORY PROTEIN COMA"/>
    <property type="match status" value="1"/>
</dbReference>
<feature type="domain" description="Response regulatory" evidence="9">
    <location>
        <begin position="3"/>
        <end position="116"/>
    </location>
</feature>
<evidence type="ECO:0000256" key="7">
    <source>
        <dbReference type="PROSITE-ProRule" id="PRU00169"/>
    </source>
</evidence>
<evidence type="ECO:0000313" key="11">
    <source>
        <dbReference type="Proteomes" id="UP000681870"/>
    </source>
</evidence>
<dbReference type="Pfam" id="PF00072">
    <property type="entry name" value="Response_reg"/>
    <property type="match status" value="1"/>
</dbReference>
<evidence type="ECO:0000256" key="6">
    <source>
        <dbReference type="ARBA" id="ARBA00023163"/>
    </source>
</evidence>
<evidence type="ECO:0000256" key="3">
    <source>
        <dbReference type="ARBA" id="ARBA00023012"/>
    </source>
</evidence>
<dbReference type="Proteomes" id="UP000681870">
    <property type="component" value="Unassembled WGS sequence"/>
</dbReference>
<keyword evidence="5" id="KW-0238">DNA-binding</keyword>
<dbReference type="RefSeq" id="WP_211740866.1">
    <property type="nucleotide sequence ID" value="NZ_JAGXBY010000001.1"/>
</dbReference>
<feature type="domain" description="HTH luxR-type" evidence="8">
    <location>
        <begin position="135"/>
        <end position="200"/>
    </location>
</feature>
<comment type="subcellular location">
    <subcellularLocation>
        <location evidence="1">Cytoplasm</location>
    </subcellularLocation>
</comment>
<dbReference type="EMBL" id="JAGXBY010000001">
    <property type="protein sequence ID" value="MBS3678767.1"/>
    <property type="molecule type" value="Genomic_DNA"/>
</dbReference>
<dbReference type="InterPro" id="IPR016032">
    <property type="entry name" value="Sig_transdc_resp-reg_C-effctor"/>
</dbReference>
<proteinExistence type="predicted"/>
<dbReference type="InterPro" id="IPR036388">
    <property type="entry name" value="WH-like_DNA-bd_sf"/>
</dbReference>
<evidence type="ECO:0000256" key="2">
    <source>
        <dbReference type="ARBA" id="ARBA00022553"/>
    </source>
</evidence>
<dbReference type="PROSITE" id="PS50043">
    <property type="entry name" value="HTH_LUXR_2"/>
    <property type="match status" value="1"/>
</dbReference>
<dbReference type="PROSITE" id="PS50110">
    <property type="entry name" value="RESPONSE_REGULATORY"/>
    <property type="match status" value="1"/>
</dbReference>
<dbReference type="SMART" id="SM00421">
    <property type="entry name" value="HTH_LUXR"/>
    <property type="match status" value="1"/>
</dbReference>
<dbReference type="InterPro" id="IPR001789">
    <property type="entry name" value="Sig_transdc_resp-reg_receiver"/>
</dbReference>
<keyword evidence="3" id="KW-0902">Two-component regulatory system</keyword>
<dbReference type="InterPro" id="IPR058245">
    <property type="entry name" value="NreC/VraR/RcsB-like_REC"/>
</dbReference>
<dbReference type="SUPFAM" id="SSF52172">
    <property type="entry name" value="CheY-like"/>
    <property type="match status" value="1"/>
</dbReference>
<dbReference type="Pfam" id="PF00196">
    <property type="entry name" value="GerE"/>
    <property type="match status" value="1"/>
</dbReference>
<name>A0ABS5MA03_9BACI</name>
<protein>
    <submittedName>
        <fullName evidence="10">Response regulator transcription factor</fullName>
    </submittedName>
</protein>
<organism evidence="10 11">
    <name type="scientific">Ornithinibacillus massiliensis</name>
    <dbReference type="NCBI Taxonomy" id="1944633"/>
    <lineage>
        <taxon>Bacteria</taxon>
        <taxon>Bacillati</taxon>
        <taxon>Bacillota</taxon>
        <taxon>Bacilli</taxon>
        <taxon>Bacillales</taxon>
        <taxon>Bacillaceae</taxon>
        <taxon>Ornithinibacillus</taxon>
    </lineage>
</organism>
<dbReference type="Gene3D" id="1.10.10.10">
    <property type="entry name" value="Winged helix-like DNA-binding domain superfamily/Winged helix DNA-binding domain"/>
    <property type="match status" value="1"/>
</dbReference>
<keyword evidence="4" id="KW-0805">Transcription regulation</keyword>
<keyword evidence="11" id="KW-1185">Reference proteome</keyword>